<evidence type="ECO:0000256" key="4">
    <source>
        <dbReference type="ARBA" id="ARBA00022801"/>
    </source>
</evidence>
<keyword evidence="4 7" id="KW-0378">Hydrolase</keyword>
<dbReference type="SUPFAM" id="SSF51445">
    <property type="entry name" value="(Trans)glycosidases"/>
    <property type="match status" value="2"/>
</dbReference>
<comment type="similarity">
    <text evidence="2 6">Belongs to the glycosyl hydrolase 17 family.</text>
</comment>
<keyword evidence="10" id="KW-1185">Reference proteome</keyword>
<evidence type="ECO:0000256" key="8">
    <source>
        <dbReference type="SAM" id="SignalP"/>
    </source>
</evidence>
<organism evidence="9 10">
    <name type="scientific">Corchorus olitorius</name>
    <dbReference type="NCBI Taxonomy" id="93759"/>
    <lineage>
        <taxon>Eukaryota</taxon>
        <taxon>Viridiplantae</taxon>
        <taxon>Streptophyta</taxon>
        <taxon>Embryophyta</taxon>
        <taxon>Tracheophyta</taxon>
        <taxon>Spermatophyta</taxon>
        <taxon>Magnoliopsida</taxon>
        <taxon>eudicotyledons</taxon>
        <taxon>Gunneridae</taxon>
        <taxon>Pentapetalae</taxon>
        <taxon>rosids</taxon>
        <taxon>malvids</taxon>
        <taxon>Malvales</taxon>
        <taxon>Malvaceae</taxon>
        <taxon>Grewioideae</taxon>
        <taxon>Apeibeae</taxon>
        <taxon>Corchorus</taxon>
    </lineage>
</organism>
<evidence type="ECO:0000256" key="1">
    <source>
        <dbReference type="ARBA" id="ARBA00000382"/>
    </source>
</evidence>
<dbReference type="GO" id="GO:0005975">
    <property type="term" value="P:carbohydrate metabolic process"/>
    <property type="evidence" value="ECO:0007669"/>
    <property type="project" value="InterPro"/>
</dbReference>
<feature type="chain" id="PRO_5012751602" description="glucan endo-1,3-beta-D-glucosidase" evidence="8">
    <location>
        <begin position="36"/>
        <end position="667"/>
    </location>
</feature>
<protein>
    <recommendedName>
        <fullName evidence="3">glucan endo-1,3-beta-D-glucosidase</fullName>
        <ecNumber evidence="3">3.2.1.39</ecNumber>
    </recommendedName>
</protein>
<dbReference type="InterPro" id="IPR000490">
    <property type="entry name" value="Glyco_hydro_17"/>
</dbReference>
<dbReference type="EC" id="3.2.1.39" evidence="3"/>
<comment type="caution">
    <text evidence="9">The sequence shown here is derived from an EMBL/GenBank/DDBJ whole genome shotgun (WGS) entry which is preliminary data.</text>
</comment>
<dbReference type="PROSITE" id="PS00587">
    <property type="entry name" value="GLYCOSYL_HYDROL_F17"/>
    <property type="match status" value="2"/>
</dbReference>
<evidence type="ECO:0000313" key="10">
    <source>
        <dbReference type="Proteomes" id="UP000187203"/>
    </source>
</evidence>
<dbReference type="Proteomes" id="UP000187203">
    <property type="component" value="Unassembled WGS sequence"/>
</dbReference>
<dbReference type="FunFam" id="3.20.20.80:FF:000010">
    <property type="entry name" value="glucan endo-1,3-beta-glucosidase, basic"/>
    <property type="match status" value="2"/>
</dbReference>
<dbReference type="InterPro" id="IPR017853">
    <property type="entry name" value="GH"/>
</dbReference>
<proteinExistence type="inferred from homology"/>
<evidence type="ECO:0000313" key="9">
    <source>
        <dbReference type="EMBL" id="OMO54464.1"/>
    </source>
</evidence>
<dbReference type="STRING" id="93759.A0A1R3G8P9"/>
<dbReference type="EMBL" id="AWUE01023251">
    <property type="protein sequence ID" value="OMO54464.1"/>
    <property type="molecule type" value="Genomic_DNA"/>
</dbReference>
<dbReference type="OrthoDB" id="941679at2759"/>
<accession>A0A1R3G8P9</accession>
<dbReference type="GO" id="GO:0042973">
    <property type="term" value="F:glucan endo-1,3-beta-D-glucosidase activity"/>
    <property type="evidence" value="ECO:0007669"/>
    <property type="project" value="UniProtKB-EC"/>
</dbReference>
<keyword evidence="5 7" id="KW-0326">Glycosidase</keyword>
<name>A0A1R3G8P9_9ROSI</name>
<reference evidence="10" key="1">
    <citation type="submission" date="2013-09" db="EMBL/GenBank/DDBJ databases">
        <title>Corchorus olitorius genome sequencing.</title>
        <authorList>
            <person name="Alam M."/>
            <person name="Haque M.S."/>
            <person name="Islam M.S."/>
            <person name="Emdad E.M."/>
            <person name="Islam M.M."/>
            <person name="Ahmed B."/>
            <person name="Halim A."/>
            <person name="Hossen Q.M.M."/>
            <person name="Hossain M.Z."/>
            <person name="Ahmed R."/>
            <person name="Khan M.M."/>
            <person name="Islam R."/>
            <person name="Rashid M.M."/>
            <person name="Khan S.A."/>
            <person name="Rahman M.S."/>
            <person name="Alam M."/>
            <person name="Yahiya A.S."/>
            <person name="Khan M.S."/>
            <person name="Azam M.S."/>
            <person name="Haque T."/>
            <person name="Lashkar M.Z.H."/>
            <person name="Akhand A.I."/>
            <person name="Morshed G."/>
            <person name="Roy S."/>
            <person name="Uddin K.S."/>
            <person name="Rabeya T."/>
            <person name="Hossain A.S."/>
            <person name="Chowdhury A."/>
            <person name="Snigdha A.R."/>
            <person name="Mortoza M.S."/>
            <person name="Matin S.A."/>
            <person name="Hoque S.M.E."/>
            <person name="Islam M.K."/>
            <person name="Roy D.K."/>
            <person name="Haider R."/>
            <person name="Moosa M.M."/>
            <person name="Elias S.M."/>
            <person name="Hasan A.M."/>
            <person name="Jahan S."/>
            <person name="Shafiuddin M."/>
            <person name="Mahmood N."/>
            <person name="Shommy N.S."/>
        </authorList>
    </citation>
    <scope>NUCLEOTIDE SEQUENCE [LARGE SCALE GENOMIC DNA]</scope>
    <source>
        <strain evidence="10">cv. O-4</strain>
    </source>
</reference>
<gene>
    <name evidence="9" type="ORF">COLO4_36470</name>
</gene>
<comment type="catalytic activity">
    <reaction evidence="1">
        <text>Hydrolysis of (1-&gt;3)-beta-D-glucosidic linkages in (1-&gt;3)-beta-D-glucans.</text>
        <dbReference type="EC" id="3.2.1.39"/>
    </reaction>
</comment>
<feature type="signal peptide" evidence="8">
    <location>
        <begin position="1"/>
        <end position="35"/>
    </location>
</feature>
<keyword evidence="8" id="KW-0732">Signal</keyword>
<dbReference type="PANTHER" id="PTHR32227">
    <property type="entry name" value="GLUCAN ENDO-1,3-BETA-GLUCOSIDASE BG1-RELATED-RELATED"/>
    <property type="match status" value="1"/>
</dbReference>
<dbReference type="Pfam" id="PF00332">
    <property type="entry name" value="Glyco_hydro_17"/>
    <property type="match status" value="2"/>
</dbReference>
<evidence type="ECO:0000256" key="3">
    <source>
        <dbReference type="ARBA" id="ARBA00012780"/>
    </source>
</evidence>
<evidence type="ECO:0000256" key="2">
    <source>
        <dbReference type="ARBA" id="ARBA00008773"/>
    </source>
</evidence>
<sequence length="667" mass="71566">MAMDSSNRRSNTRAFMAAILLICGFLLSHLEITGAQSIGVCYGRNGDNLPSAAEVITLYQSNGIGRMRIYDPNQETLNSLRGSNIELILDVPLDKLEELTNAAAANEWVQTNVVSFSPDVKFRYIAVGNEVSPSDQRANFVLPAMTNVHNALAAAGLQDQIKVSTAIASSLLGDSSPPSDGSFSDTSISFITPIISFLASNGSPLLANIYPYFSYTGDPINIGLDFALFNAPEVVVQDGEYGYKNLFDALVDSLYSALEKTGGANVNIVVSESGWPSEGGNAANVDNAGTYYRNLINHVTQGTPKRSGQAIETYLFAMFDENLKEAGVEQHFGTVNLLPTFIVSKNLQSQPIAGAKPIGVCNGRIADNLPSEQEVVNFYTSNGIGKMRIYDPNTATLQALRGTNIELILGVPNQDLQSLATPSAANDWVQRNVVAFSDVKFRYISVGNEVKPGDAAAPFVLPAMQNINNALTSANLGQIKVSTSIDTSLLGNSYPPSAGSFNENASPHITPIINFLAMTGAPLLANVYTYFPYISDPVNINIGYALFQSPAVVVQDGAFGYQNLFDAMLDALYSALEKAGGASVDIVVSESGWPSSGEASATVENASTYYKNLINHVVNGTPKKPGKPIETYLFALFDENQKGPAETERHFGLFYPTKEPKYGVSFT</sequence>
<dbReference type="Gene3D" id="3.20.20.80">
    <property type="entry name" value="Glycosidases"/>
    <property type="match status" value="2"/>
</dbReference>
<evidence type="ECO:0000256" key="6">
    <source>
        <dbReference type="RuleBase" id="RU004335"/>
    </source>
</evidence>
<evidence type="ECO:0000256" key="5">
    <source>
        <dbReference type="ARBA" id="ARBA00023295"/>
    </source>
</evidence>
<dbReference type="InterPro" id="IPR044965">
    <property type="entry name" value="Glyco_hydro_17_plant"/>
</dbReference>
<evidence type="ECO:0000256" key="7">
    <source>
        <dbReference type="RuleBase" id="RU004336"/>
    </source>
</evidence>
<dbReference type="AlphaFoldDB" id="A0A1R3G8P9"/>